<evidence type="ECO:0000259" key="3">
    <source>
        <dbReference type="SMART" id="SM00701"/>
    </source>
</evidence>
<dbReference type="PANTHER" id="PTHR11022">
    <property type="entry name" value="PEPTIDOGLYCAN RECOGNITION PROTEIN"/>
    <property type="match status" value="1"/>
</dbReference>
<comment type="caution">
    <text evidence="4">The sequence shown here is derived from an EMBL/GenBank/DDBJ whole genome shotgun (WGS) entry which is preliminary data.</text>
</comment>
<dbReference type="InterPro" id="IPR002502">
    <property type="entry name" value="Amidase_domain"/>
</dbReference>
<evidence type="ECO:0000256" key="2">
    <source>
        <dbReference type="SAM" id="MobiDB-lite"/>
    </source>
</evidence>
<comment type="similarity">
    <text evidence="1">Belongs to the N-acetylmuramoyl-L-alanine amidase 2 family.</text>
</comment>
<dbReference type="EMBL" id="JAVREK010000011">
    <property type="protein sequence ID" value="MDT0302887.1"/>
    <property type="molecule type" value="Genomic_DNA"/>
</dbReference>
<dbReference type="CDD" id="cd06583">
    <property type="entry name" value="PGRP"/>
    <property type="match status" value="1"/>
</dbReference>
<dbReference type="Proteomes" id="UP001183226">
    <property type="component" value="Unassembled WGS sequence"/>
</dbReference>
<dbReference type="InterPro" id="IPR036505">
    <property type="entry name" value="Amidase/PGRP_sf"/>
</dbReference>
<sequence length="270" mass="28414">MAPVIESAATVGIPSSIGSYGRPRSGVVVHYVGSSHVSRGSHASCRAQVRGWHSYHRNGNGWAGLGYHFCVCHHGIVMTGRGLNRVGAHAPGANASHVGVLIMLGGSQRPTANQLKGFREFRSWLGRKGVRSSNVTPHSRWISTSCPGNHLRSRVSSNSWGAGGTIPSTGGSSGGGASTEDDEMSLINLRKGDGKKNGRREHVIALQGLILKAGGSLPEYGTDGDYGDETAEGLRKVRKSVGSAAKKGWGNRVSGHAYAQLMQAVAKRQD</sequence>
<evidence type="ECO:0000313" key="5">
    <source>
        <dbReference type="Proteomes" id="UP001183226"/>
    </source>
</evidence>
<dbReference type="Gene3D" id="3.40.80.10">
    <property type="entry name" value="Peptidoglycan recognition protein-like"/>
    <property type="match status" value="1"/>
</dbReference>
<dbReference type="SUPFAM" id="SSF55846">
    <property type="entry name" value="N-acetylmuramoyl-L-alanine amidase-like"/>
    <property type="match status" value="1"/>
</dbReference>
<evidence type="ECO:0000313" key="4">
    <source>
        <dbReference type="EMBL" id="MDT0302887.1"/>
    </source>
</evidence>
<dbReference type="PANTHER" id="PTHR11022:SF41">
    <property type="entry name" value="PEPTIDOGLYCAN-RECOGNITION PROTEIN LC-RELATED"/>
    <property type="match status" value="1"/>
</dbReference>
<dbReference type="InterPro" id="IPR015510">
    <property type="entry name" value="PGRP"/>
</dbReference>
<name>A0ABU2KUP7_9ACTN</name>
<protein>
    <submittedName>
        <fullName evidence="4">Peptidoglycan recognition family protein</fullName>
    </submittedName>
</protein>
<organism evidence="4 5">
    <name type="scientific">Streptomonospora wellingtoniae</name>
    <dbReference type="NCBI Taxonomy" id="3075544"/>
    <lineage>
        <taxon>Bacteria</taxon>
        <taxon>Bacillati</taxon>
        <taxon>Actinomycetota</taxon>
        <taxon>Actinomycetes</taxon>
        <taxon>Streptosporangiales</taxon>
        <taxon>Nocardiopsidaceae</taxon>
        <taxon>Streptomonospora</taxon>
    </lineage>
</organism>
<feature type="region of interest" description="Disordered" evidence="2">
    <location>
        <begin position="156"/>
        <end position="181"/>
    </location>
</feature>
<evidence type="ECO:0000256" key="1">
    <source>
        <dbReference type="ARBA" id="ARBA00007553"/>
    </source>
</evidence>
<dbReference type="SMART" id="SM00701">
    <property type="entry name" value="PGRP"/>
    <property type="match status" value="1"/>
</dbReference>
<gene>
    <name evidence="4" type="ORF">RM446_12260</name>
</gene>
<reference evidence="5" key="1">
    <citation type="submission" date="2023-07" db="EMBL/GenBank/DDBJ databases">
        <title>30 novel species of actinomycetes from the DSMZ collection.</title>
        <authorList>
            <person name="Nouioui I."/>
        </authorList>
    </citation>
    <scope>NUCLEOTIDE SEQUENCE [LARGE SCALE GENOMIC DNA]</scope>
    <source>
        <strain evidence="5">DSM 45055</strain>
    </source>
</reference>
<keyword evidence="5" id="KW-1185">Reference proteome</keyword>
<proteinExistence type="inferred from homology"/>
<dbReference type="RefSeq" id="WP_311545370.1">
    <property type="nucleotide sequence ID" value="NZ_JAVREK010000011.1"/>
</dbReference>
<dbReference type="Pfam" id="PF01510">
    <property type="entry name" value="Amidase_2"/>
    <property type="match status" value="1"/>
</dbReference>
<feature type="domain" description="Peptidoglycan recognition protein family" evidence="3">
    <location>
        <begin position="3"/>
        <end position="143"/>
    </location>
</feature>
<accession>A0ABU2KUP7</accession>
<dbReference type="InterPro" id="IPR006619">
    <property type="entry name" value="PGRP_domain_met/bac"/>
</dbReference>